<organism evidence="13 14">
    <name type="scientific">Methanococcoides burtonii (strain DSM 6242 / NBRC 107633 / OCM 468 / ACE-M)</name>
    <dbReference type="NCBI Taxonomy" id="259564"/>
    <lineage>
        <taxon>Archaea</taxon>
        <taxon>Methanobacteriati</taxon>
        <taxon>Methanobacteriota</taxon>
        <taxon>Stenosarchaea group</taxon>
        <taxon>Methanomicrobia</taxon>
        <taxon>Methanosarcinales</taxon>
        <taxon>Methanosarcinaceae</taxon>
        <taxon>Methanococcoides</taxon>
    </lineage>
</organism>
<dbReference type="CDD" id="cd16922">
    <property type="entry name" value="HATPase_EvgS-ArcB-TorS-like"/>
    <property type="match status" value="1"/>
</dbReference>
<dbReference type="InterPro" id="IPR036097">
    <property type="entry name" value="HisK_dim/P_sf"/>
</dbReference>
<evidence type="ECO:0000256" key="11">
    <source>
        <dbReference type="ARBA" id="ARBA00023136"/>
    </source>
</evidence>
<dbReference type="InterPro" id="IPR003661">
    <property type="entry name" value="HisK_dim/P_dom"/>
</dbReference>
<evidence type="ECO:0000256" key="5">
    <source>
        <dbReference type="ARBA" id="ARBA00022553"/>
    </source>
</evidence>
<dbReference type="EC" id="2.7.13.3" evidence="3"/>
<evidence type="ECO:0000256" key="9">
    <source>
        <dbReference type="ARBA" id="ARBA00022840"/>
    </source>
</evidence>
<evidence type="ECO:0000256" key="10">
    <source>
        <dbReference type="ARBA" id="ARBA00023012"/>
    </source>
</evidence>
<protein>
    <recommendedName>
        <fullName evidence="3">histidine kinase</fullName>
        <ecNumber evidence="3">2.7.13.3</ecNumber>
    </recommendedName>
</protein>
<evidence type="ECO:0000313" key="13">
    <source>
        <dbReference type="EMBL" id="ABE51375.1"/>
    </source>
</evidence>
<proteinExistence type="predicted"/>
<keyword evidence="5" id="KW-0597">Phosphoprotein</keyword>
<dbReference type="KEGG" id="mbu:Mbur_0380"/>
<keyword evidence="10" id="KW-0902">Two-component regulatory system</keyword>
<dbReference type="AlphaFoldDB" id="Q12YV1"/>
<dbReference type="InterPro" id="IPR050736">
    <property type="entry name" value="Sensor_HK_Regulatory"/>
</dbReference>
<dbReference type="GO" id="GO:0005886">
    <property type="term" value="C:plasma membrane"/>
    <property type="evidence" value="ECO:0007669"/>
    <property type="project" value="UniProtKB-SubCell"/>
</dbReference>
<evidence type="ECO:0000256" key="8">
    <source>
        <dbReference type="ARBA" id="ARBA00022777"/>
    </source>
</evidence>
<evidence type="ECO:0000313" key="14">
    <source>
        <dbReference type="Proteomes" id="UP000001979"/>
    </source>
</evidence>
<dbReference type="SUPFAM" id="SSF55874">
    <property type="entry name" value="ATPase domain of HSP90 chaperone/DNA topoisomerase II/histidine kinase"/>
    <property type="match status" value="1"/>
</dbReference>
<dbReference type="CDD" id="cd00082">
    <property type="entry name" value="HisKA"/>
    <property type="match status" value="1"/>
</dbReference>
<keyword evidence="4" id="KW-1003">Cell membrane</keyword>
<comment type="catalytic activity">
    <reaction evidence="1">
        <text>ATP + protein L-histidine = ADP + protein N-phospho-L-histidine.</text>
        <dbReference type="EC" id="2.7.13.3"/>
    </reaction>
</comment>
<evidence type="ECO:0000256" key="4">
    <source>
        <dbReference type="ARBA" id="ARBA00022475"/>
    </source>
</evidence>
<dbReference type="EMBL" id="CP000300">
    <property type="protein sequence ID" value="ABE51375.1"/>
    <property type="molecule type" value="Genomic_DNA"/>
</dbReference>
<dbReference type="Pfam" id="PF02518">
    <property type="entry name" value="HATPase_c"/>
    <property type="match status" value="1"/>
</dbReference>
<dbReference type="Gene3D" id="3.30.565.10">
    <property type="entry name" value="Histidine kinase-like ATPase, C-terminal domain"/>
    <property type="match status" value="1"/>
</dbReference>
<keyword evidence="8 13" id="KW-0418">Kinase</keyword>
<dbReference type="GO" id="GO:0000155">
    <property type="term" value="F:phosphorelay sensor kinase activity"/>
    <property type="evidence" value="ECO:0007669"/>
    <property type="project" value="InterPro"/>
</dbReference>
<dbReference type="STRING" id="259564.Mbur_0380"/>
<dbReference type="PROSITE" id="PS50109">
    <property type="entry name" value="HIS_KIN"/>
    <property type="match status" value="1"/>
</dbReference>
<dbReference type="PRINTS" id="PR00344">
    <property type="entry name" value="BCTRLSENSOR"/>
</dbReference>
<evidence type="ECO:0000256" key="3">
    <source>
        <dbReference type="ARBA" id="ARBA00012438"/>
    </source>
</evidence>
<dbReference type="HOGENOM" id="CLU_000445_89_3_2"/>
<dbReference type="InterPro" id="IPR004358">
    <property type="entry name" value="Sig_transdc_His_kin-like_C"/>
</dbReference>
<keyword evidence="11" id="KW-0472">Membrane</keyword>
<dbReference type="PANTHER" id="PTHR43711:SF31">
    <property type="entry name" value="HISTIDINE KINASE"/>
    <property type="match status" value="1"/>
</dbReference>
<dbReference type="OrthoDB" id="342253at2157"/>
<evidence type="ECO:0000259" key="12">
    <source>
        <dbReference type="PROSITE" id="PS50109"/>
    </source>
</evidence>
<gene>
    <name evidence="13" type="ordered locus">Mbur_0380</name>
</gene>
<dbReference type="FunFam" id="3.30.565.10:FF:000023">
    <property type="entry name" value="PAS domain-containing sensor histidine kinase"/>
    <property type="match status" value="1"/>
</dbReference>
<dbReference type="Pfam" id="PF00512">
    <property type="entry name" value="HisKA"/>
    <property type="match status" value="1"/>
</dbReference>
<dbReference type="InterPro" id="IPR036890">
    <property type="entry name" value="HATPase_C_sf"/>
</dbReference>
<evidence type="ECO:0000256" key="2">
    <source>
        <dbReference type="ARBA" id="ARBA00004236"/>
    </source>
</evidence>
<reference evidence="14" key="1">
    <citation type="journal article" date="2009" name="ISME J.">
        <title>The genome sequence of the psychrophilic archaeon, Methanococcoides burtonii: the role of genome evolution in cold adaptation.</title>
        <authorList>
            <person name="Allen M.A."/>
            <person name="Lauro F.M."/>
            <person name="Williams T.J."/>
            <person name="Burg D."/>
            <person name="Siddiqui K.S."/>
            <person name="De Francisci D."/>
            <person name="Chong K.W."/>
            <person name="Pilak O."/>
            <person name="Chew H.H."/>
            <person name="De Maere M.Z."/>
            <person name="Ting L."/>
            <person name="Katrib M."/>
            <person name="Ng C."/>
            <person name="Sowers K.R."/>
            <person name="Galperin M.Y."/>
            <person name="Anderson I.J."/>
            <person name="Ivanova N."/>
            <person name="Dalin E."/>
            <person name="Martinez M."/>
            <person name="Lapidus A."/>
            <person name="Hauser L."/>
            <person name="Land M."/>
            <person name="Thomas T."/>
            <person name="Cavicchioli R."/>
        </authorList>
    </citation>
    <scope>NUCLEOTIDE SEQUENCE [LARGE SCALE GENOMIC DNA]</scope>
    <source>
        <strain evidence="14">DSM 6242 / NBRC 107633 / OCM 468 / ACE-M</strain>
    </source>
</reference>
<dbReference type="SUPFAM" id="SSF47384">
    <property type="entry name" value="Homodimeric domain of signal transducing histidine kinase"/>
    <property type="match status" value="1"/>
</dbReference>
<accession>Q12YV1</accession>
<dbReference type="InterPro" id="IPR005467">
    <property type="entry name" value="His_kinase_dom"/>
</dbReference>
<keyword evidence="9" id="KW-0067">ATP-binding</keyword>
<feature type="domain" description="Histidine kinase" evidence="12">
    <location>
        <begin position="17"/>
        <end position="235"/>
    </location>
</feature>
<dbReference type="GO" id="GO:0005524">
    <property type="term" value="F:ATP binding"/>
    <property type="evidence" value="ECO:0007669"/>
    <property type="project" value="UniProtKB-KW"/>
</dbReference>
<sequence>MTLAEDANLSKSEFIMNMSHEVRTPLNSVIGFSSVLLDKPGNRDESQVRYLHNILFNGKHLLEIFNEILAISKIESGAMVFQPKKFLISNVISEIETSMMPFALEKGIILTHIIDVENAIMNADEFKFKHILYNLVHNAIKFTPDGRHVTIETKKCGKSMCFFVKDTGIGILPTNQIKLFEQFYQVDSSTTRKYGGIGLGLNIVKKFVEIHGGKVWIESEVEKGSTFGFSIPDNL</sequence>
<evidence type="ECO:0000256" key="7">
    <source>
        <dbReference type="ARBA" id="ARBA00022741"/>
    </source>
</evidence>
<dbReference type="GeneID" id="3997593"/>
<evidence type="ECO:0000256" key="6">
    <source>
        <dbReference type="ARBA" id="ARBA00022679"/>
    </source>
</evidence>
<keyword evidence="6 13" id="KW-0808">Transferase</keyword>
<dbReference type="Gene3D" id="1.10.287.130">
    <property type="match status" value="1"/>
</dbReference>
<dbReference type="PANTHER" id="PTHR43711">
    <property type="entry name" value="TWO-COMPONENT HISTIDINE KINASE"/>
    <property type="match status" value="1"/>
</dbReference>
<keyword evidence="7" id="KW-0547">Nucleotide-binding</keyword>
<name>Q12YV1_METBU</name>
<dbReference type="SMART" id="SM00387">
    <property type="entry name" value="HATPase_c"/>
    <property type="match status" value="1"/>
</dbReference>
<dbReference type="RefSeq" id="WP_011498537.1">
    <property type="nucleotide sequence ID" value="NC_007955.1"/>
</dbReference>
<keyword evidence="14" id="KW-1185">Reference proteome</keyword>
<comment type="subcellular location">
    <subcellularLocation>
        <location evidence="2">Cell membrane</location>
    </subcellularLocation>
</comment>
<dbReference type="Proteomes" id="UP000001979">
    <property type="component" value="Chromosome"/>
</dbReference>
<evidence type="ECO:0000256" key="1">
    <source>
        <dbReference type="ARBA" id="ARBA00000085"/>
    </source>
</evidence>
<dbReference type="InterPro" id="IPR003594">
    <property type="entry name" value="HATPase_dom"/>
</dbReference>
<dbReference type="SMART" id="SM00388">
    <property type="entry name" value="HisKA"/>
    <property type="match status" value="1"/>
</dbReference>